<keyword evidence="9" id="KW-0249">Electron transport</keyword>
<keyword evidence="6" id="KW-0679">Respiratory chain</keyword>
<evidence type="ECO:0000256" key="4">
    <source>
        <dbReference type="ARBA" id="ARBA00011533"/>
    </source>
</evidence>
<keyword evidence="5" id="KW-0813">Transport</keyword>
<evidence type="ECO:0000313" key="13">
    <source>
        <dbReference type="Proteomes" id="UP000786811"/>
    </source>
</evidence>
<comment type="similarity">
    <text evidence="3">Belongs to the complex I NDUFB2 subunit family.</text>
</comment>
<dbReference type="GO" id="GO:0045271">
    <property type="term" value="C:respiratory chain complex I"/>
    <property type="evidence" value="ECO:0007669"/>
    <property type="project" value="InterPro"/>
</dbReference>
<comment type="caution">
    <text evidence="12">The sequence shown here is derived from an EMBL/GenBank/DDBJ whole genome shotgun (WGS) entry which is preliminary data.</text>
</comment>
<name>A0A8J2HU60_COTCN</name>
<keyword evidence="10" id="KW-0496">Mitochondrion</keyword>
<dbReference type="GO" id="GO:0005743">
    <property type="term" value="C:mitochondrial inner membrane"/>
    <property type="evidence" value="ECO:0007669"/>
    <property type="project" value="UniProtKB-SubCell"/>
</dbReference>
<sequence>MIISRGVRLLKNLSFVSKQRTPINKMQVRNSGGECFYRQVPDASKAEMIAAHTVGGVTWWWILWHLWHDWGHIVGEFPYPEPTEWTDQELGIPPDDYD</sequence>
<evidence type="ECO:0000256" key="8">
    <source>
        <dbReference type="ARBA" id="ARBA00022946"/>
    </source>
</evidence>
<evidence type="ECO:0000256" key="10">
    <source>
        <dbReference type="ARBA" id="ARBA00023128"/>
    </source>
</evidence>
<dbReference type="Pfam" id="PF14813">
    <property type="entry name" value="NADH_B2"/>
    <property type="match status" value="1"/>
</dbReference>
<comment type="subunit">
    <text evidence="4">Complex I is composed of 45 different subunits.</text>
</comment>
<dbReference type="AlphaFoldDB" id="A0A8J2HU60"/>
<evidence type="ECO:0000256" key="5">
    <source>
        <dbReference type="ARBA" id="ARBA00022448"/>
    </source>
</evidence>
<evidence type="ECO:0000256" key="6">
    <source>
        <dbReference type="ARBA" id="ARBA00022660"/>
    </source>
</evidence>
<dbReference type="Proteomes" id="UP000786811">
    <property type="component" value="Unassembled WGS sequence"/>
</dbReference>
<dbReference type="InterPro" id="IPR026627">
    <property type="entry name" value="NDUFB2_animal"/>
</dbReference>
<keyword evidence="7" id="KW-0999">Mitochondrion inner membrane</keyword>
<accession>A0A8J2HU60</accession>
<evidence type="ECO:0000256" key="2">
    <source>
        <dbReference type="ARBA" id="ARBA00004443"/>
    </source>
</evidence>
<comment type="function">
    <text evidence="1">Accessory subunit of the mitochondrial membrane respiratory chain NADH dehydrogenase (Complex I), that is believed not to be involved in catalysis. Complex I functions in the transfer of electrons from NADH to the respiratory chain. The immediate electron acceptor for the enzyme is believed to be ubiquinone.</text>
</comment>
<evidence type="ECO:0000256" key="7">
    <source>
        <dbReference type="ARBA" id="ARBA00022792"/>
    </source>
</evidence>
<evidence type="ECO:0000256" key="3">
    <source>
        <dbReference type="ARBA" id="ARBA00005923"/>
    </source>
</evidence>
<keyword evidence="13" id="KW-1185">Reference proteome</keyword>
<dbReference type="PANTHER" id="PTHR15223">
    <property type="entry name" value="NADH-UBIQUINONE OXIDOREDUCTASE AGGG SUBUNIT"/>
    <property type="match status" value="1"/>
</dbReference>
<evidence type="ECO:0000256" key="9">
    <source>
        <dbReference type="ARBA" id="ARBA00022982"/>
    </source>
</evidence>
<reference evidence="12" key="1">
    <citation type="submission" date="2021-04" db="EMBL/GenBank/DDBJ databases">
        <authorList>
            <person name="Chebbi M.A.C M."/>
        </authorList>
    </citation>
    <scope>NUCLEOTIDE SEQUENCE</scope>
</reference>
<keyword evidence="8" id="KW-0809">Transit peptide</keyword>
<proteinExistence type="inferred from homology"/>
<dbReference type="PANTHER" id="PTHR15223:SF1">
    <property type="entry name" value="NADH DEHYDROGENASE [UBIQUINONE] 1 BETA SUBCOMPLEX SUBUNIT 2, MITOCHONDRIAL"/>
    <property type="match status" value="1"/>
</dbReference>
<dbReference type="OrthoDB" id="6241903at2759"/>
<gene>
    <name evidence="12" type="ORF">HICCMSTLAB_LOCUS13650</name>
</gene>
<protein>
    <submittedName>
        <fullName evidence="12">Mitochondrial (Gorilla gorilla gorilla)</fullName>
    </submittedName>
</protein>
<organism evidence="12 13">
    <name type="scientific">Cotesia congregata</name>
    <name type="common">Parasitoid wasp</name>
    <name type="synonym">Apanteles congregatus</name>
    <dbReference type="NCBI Taxonomy" id="51543"/>
    <lineage>
        <taxon>Eukaryota</taxon>
        <taxon>Metazoa</taxon>
        <taxon>Ecdysozoa</taxon>
        <taxon>Arthropoda</taxon>
        <taxon>Hexapoda</taxon>
        <taxon>Insecta</taxon>
        <taxon>Pterygota</taxon>
        <taxon>Neoptera</taxon>
        <taxon>Endopterygota</taxon>
        <taxon>Hymenoptera</taxon>
        <taxon>Apocrita</taxon>
        <taxon>Ichneumonoidea</taxon>
        <taxon>Braconidae</taxon>
        <taxon>Microgastrinae</taxon>
        <taxon>Cotesia</taxon>
    </lineage>
</organism>
<evidence type="ECO:0000256" key="11">
    <source>
        <dbReference type="ARBA" id="ARBA00023136"/>
    </source>
</evidence>
<keyword evidence="11" id="KW-0472">Membrane</keyword>
<evidence type="ECO:0000256" key="1">
    <source>
        <dbReference type="ARBA" id="ARBA00003195"/>
    </source>
</evidence>
<dbReference type="GO" id="GO:0032981">
    <property type="term" value="P:mitochondrial respiratory chain complex I assembly"/>
    <property type="evidence" value="ECO:0007669"/>
    <property type="project" value="TreeGrafter"/>
</dbReference>
<evidence type="ECO:0000313" key="12">
    <source>
        <dbReference type="EMBL" id="CAG5109014.1"/>
    </source>
</evidence>
<comment type="subcellular location">
    <subcellularLocation>
        <location evidence="2">Mitochondrion inner membrane</location>
        <topology evidence="2">Peripheral membrane protein</topology>
        <orientation evidence="2">Matrix side</orientation>
    </subcellularLocation>
</comment>
<dbReference type="EMBL" id="CAJNRD030001124">
    <property type="protein sequence ID" value="CAG5109014.1"/>
    <property type="molecule type" value="Genomic_DNA"/>
</dbReference>